<dbReference type="AlphaFoldDB" id="A0A9X3YRJ6"/>
<proteinExistence type="predicted"/>
<protein>
    <submittedName>
        <fullName evidence="1">Uncharacterized protein</fullName>
    </submittedName>
</protein>
<comment type="caution">
    <text evidence="1">The sequence shown here is derived from an EMBL/GenBank/DDBJ whole genome shotgun (WGS) entry which is preliminary data.</text>
</comment>
<sequence>MSFIDWSDPEALFSLLVEYVEDERADSRDDARRRFLDKLVAQLSDLETQLHRLSDEERSNALREMAAAVDAEFEDDPVVSHLSDCADELERATGS</sequence>
<gene>
    <name evidence="1" type="ORF">OD750_027065</name>
</gene>
<dbReference type="RefSeq" id="WP_263542440.1">
    <property type="nucleotide sequence ID" value="NZ_JAOVZO020000023.1"/>
</dbReference>
<keyword evidence="2" id="KW-1185">Reference proteome</keyword>
<accession>A0A9X3YRJ6</accession>
<name>A0A9X3YRJ6_9GAMM</name>
<evidence type="ECO:0000313" key="2">
    <source>
        <dbReference type="Proteomes" id="UP001139971"/>
    </source>
</evidence>
<evidence type="ECO:0000313" key="1">
    <source>
        <dbReference type="EMBL" id="MDC8016205.1"/>
    </source>
</evidence>
<dbReference type="EMBL" id="JAOVZO020000023">
    <property type="protein sequence ID" value="MDC8016205.1"/>
    <property type="molecule type" value="Genomic_DNA"/>
</dbReference>
<reference evidence="1" key="1">
    <citation type="submission" date="2023-02" db="EMBL/GenBank/DDBJ databases">
        <title>Tahibacter soli sp. nov. isolated from soil.</title>
        <authorList>
            <person name="Baek J.H."/>
            <person name="Lee J.K."/>
            <person name="Choi D.G."/>
            <person name="Jeon C.O."/>
        </authorList>
    </citation>
    <scope>NUCLEOTIDE SEQUENCE</scope>
    <source>
        <strain evidence="1">BL</strain>
    </source>
</reference>
<organism evidence="1 2">
    <name type="scientific">Tahibacter soli</name>
    <dbReference type="NCBI Taxonomy" id="2983605"/>
    <lineage>
        <taxon>Bacteria</taxon>
        <taxon>Pseudomonadati</taxon>
        <taxon>Pseudomonadota</taxon>
        <taxon>Gammaproteobacteria</taxon>
        <taxon>Lysobacterales</taxon>
        <taxon>Rhodanobacteraceae</taxon>
        <taxon>Tahibacter</taxon>
    </lineage>
</organism>
<dbReference type="Proteomes" id="UP001139971">
    <property type="component" value="Unassembled WGS sequence"/>
</dbReference>